<dbReference type="Proteomes" id="UP000248214">
    <property type="component" value="Unassembled WGS sequence"/>
</dbReference>
<dbReference type="GO" id="GO:0044781">
    <property type="term" value="P:bacterial-type flagellum organization"/>
    <property type="evidence" value="ECO:0007669"/>
    <property type="project" value="UniProtKB-KW"/>
</dbReference>
<keyword evidence="10" id="KW-1185">Reference proteome</keyword>
<dbReference type="NCBIfam" id="TIGR03824">
    <property type="entry name" value="FlgM_jcvi"/>
    <property type="match status" value="1"/>
</dbReference>
<evidence type="ECO:0000256" key="4">
    <source>
        <dbReference type="ARBA" id="ARBA00022795"/>
    </source>
</evidence>
<dbReference type="RefSeq" id="WP_110610330.1">
    <property type="nucleotide sequence ID" value="NZ_PDOD01000003.1"/>
</dbReference>
<keyword evidence="9" id="KW-0969">Cilium</keyword>
<dbReference type="InterPro" id="IPR031316">
    <property type="entry name" value="FlgM_C"/>
</dbReference>
<evidence type="ECO:0000259" key="8">
    <source>
        <dbReference type="Pfam" id="PF04316"/>
    </source>
</evidence>
<keyword evidence="9" id="KW-0282">Flagellum</keyword>
<evidence type="ECO:0000256" key="3">
    <source>
        <dbReference type="ARBA" id="ARBA00022491"/>
    </source>
</evidence>
<keyword evidence="3" id="KW-0678">Repressor</keyword>
<name>A0A323TBQ1_9BACI</name>
<dbReference type="Pfam" id="PF04316">
    <property type="entry name" value="FlgM"/>
    <property type="match status" value="1"/>
</dbReference>
<dbReference type="EMBL" id="PDOD01000003">
    <property type="protein sequence ID" value="PYZ92782.1"/>
    <property type="molecule type" value="Genomic_DNA"/>
</dbReference>
<reference evidence="9 10" key="1">
    <citation type="submission" date="2017-10" db="EMBL/GenBank/DDBJ databases">
        <title>Bacillus sp. nov., a halophilic bacterium isolated from a Keqin Lake.</title>
        <authorList>
            <person name="Wang H."/>
        </authorList>
    </citation>
    <scope>NUCLEOTIDE SEQUENCE [LARGE SCALE GENOMIC DNA]</scope>
    <source>
        <strain evidence="9 10">KQ-12</strain>
    </source>
</reference>
<evidence type="ECO:0000256" key="1">
    <source>
        <dbReference type="ARBA" id="ARBA00005322"/>
    </source>
</evidence>
<dbReference type="Gene3D" id="6.10.140.30">
    <property type="entry name" value="Anti-sigma-28 factor FlgM"/>
    <property type="match status" value="1"/>
</dbReference>
<evidence type="ECO:0000313" key="10">
    <source>
        <dbReference type="Proteomes" id="UP000248214"/>
    </source>
</evidence>
<protein>
    <recommendedName>
        <fullName evidence="2">Negative regulator of flagellin synthesis</fullName>
    </recommendedName>
</protein>
<dbReference type="SUPFAM" id="SSF101498">
    <property type="entry name" value="Anti-sigma factor FlgM"/>
    <property type="match status" value="1"/>
</dbReference>
<evidence type="ECO:0000256" key="2">
    <source>
        <dbReference type="ARBA" id="ARBA00017823"/>
    </source>
</evidence>
<dbReference type="AlphaFoldDB" id="A0A323TBQ1"/>
<keyword evidence="4" id="KW-1005">Bacterial flagellum biogenesis</keyword>
<evidence type="ECO:0000256" key="6">
    <source>
        <dbReference type="ARBA" id="ARBA00023163"/>
    </source>
</evidence>
<organism evidence="9 10">
    <name type="scientific">Salipaludibacillus keqinensis</name>
    <dbReference type="NCBI Taxonomy" id="2045207"/>
    <lineage>
        <taxon>Bacteria</taxon>
        <taxon>Bacillati</taxon>
        <taxon>Bacillota</taxon>
        <taxon>Bacilli</taxon>
        <taxon>Bacillales</taxon>
        <taxon>Bacillaceae</taxon>
    </lineage>
</organism>
<comment type="similarity">
    <text evidence="1">Belongs to the FlgM family.</text>
</comment>
<keyword evidence="9" id="KW-0966">Cell projection</keyword>
<comment type="caution">
    <text evidence="9">The sequence shown here is derived from an EMBL/GenBank/DDBJ whole genome shotgun (WGS) entry which is preliminary data.</text>
</comment>
<proteinExistence type="inferred from homology"/>
<feature type="domain" description="Anti-sigma-28 factor FlgM C-terminal" evidence="8">
    <location>
        <begin position="31"/>
        <end position="79"/>
    </location>
</feature>
<gene>
    <name evidence="9" type="primary">flgM</name>
    <name evidence="9" type="ORF">CR194_14105</name>
</gene>
<evidence type="ECO:0000313" key="9">
    <source>
        <dbReference type="EMBL" id="PYZ92782.1"/>
    </source>
</evidence>
<dbReference type="GO" id="GO:0045892">
    <property type="term" value="P:negative regulation of DNA-templated transcription"/>
    <property type="evidence" value="ECO:0007669"/>
    <property type="project" value="InterPro"/>
</dbReference>
<feature type="compositionally biased region" description="Basic and acidic residues" evidence="7">
    <location>
        <begin position="26"/>
        <end position="43"/>
    </location>
</feature>
<feature type="region of interest" description="Disordered" evidence="7">
    <location>
        <begin position="15"/>
        <end position="59"/>
    </location>
</feature>
<keyword evidence="6" id="KW-0804">Transcription</keyword>
<evidence type="ECO:0000256" key="7">
    <source>
        <dbReference type="SAM" id="MobiDB-lite"/>
    </source>
</evidence>
<sequence length="85" mass="10087">MKINPMQSVQAYRKLQEAQQKQNQEQIKKSDQVEISSEAKEMAKSQGVSPERQERVNEVKEQIEQGTYKVNHQEVAKKFYDFWNQ</sequence>
<keyword evidence="5" id="KW-0805">Transcription regulation</keyword>
<dbReference type="InterPro" id="IPR007412">
    <property type="entry name" value="FlgM"/>
</dbReference>
<dbReference type="InterPro" id="IPR035890">
    <property type="entry name" value="Anti-sigma-28_factor_FlgM_sf"/>
</dbReference>
<evidence type="ECO:0000256" key="5">
    <source>
        <dbReference type="ARBA" id="ARBA00023015"/>
    </source>
</evidence>
<dbReference type="OrthoDB" id="2991036at2"/>
<accession>A0A323TBQ1</accession>